<evidence type="ECO:0000313" key="4">
    <source>
        <dbReference type="EMBL" id="TFB54762.1"/>
    </source>
</evidence>
<keyword evidence="5" id="KW-1185">Reference proteome</keyword>
<evidence type="ECO:0000259" key="3">
    <source>
        <dbReference type="Pfam" id="PF14065"/>
    </source>
</evidence>
<dbReference type="GO" id="GO:0016887">
    <property type="term" value="F:ATP hydrolysis activity"/>
    <property type="evidence" value="ECO:0007669"/>
    <property type="project" value="InterPro"/>
</dbReference>
<evidence type="ECO:0000313" key="5">
    <source>
        <dbReference type="Proteomes" id="UP000297866"/>
    </source>
</evidence>
<dbReference type="GO" id="GO:0005524">
    <property type="term" value="F:ATP binding"/>
    <property type="evidence" value="ECO:0007669"/>
    <property type="project" value="InterPro"/>
</dbReference>
<dbReference type="InterPro" id="IPR025351">
    <property type="entry name" value="Pvc16_N"/>
</dbReference>
<feature type="domain" description="Pvc16 N-terminal" evidence="3">
    <location>
        <begin position="86"/>
        <end position="233"/>
    </location>
</feature>
<gene>
    <name evidence="4" type="ORF">E3O23_03185</name>
</gene>
<dbReference type="EMBL" id="SOEZ01000016">
    <property type="protein sequence ID" value="TFB54762.1"/>
    <property type="molecule type" value="Genomic_DNA"/>
</dbReference>
<protein>
    <submittedName>
        <fullName evidence="4">DUF4255 domain-containing protein</fullName>
    </submittedName>
</protein>
<evidence type="ECO:0000259" key="2">
    <source>
        <dbReference type="Pfam" id="PF00004"/>
    </source>
</evidence>
<feature type="domain" description="ATPase AAA-type core" evidence="2">
    <location>
        <begin position="254"/>
        <end position="350"/>
    </location>
</feature>
<sequence length="391" mass="41025">MTRATPKTVRASMRVRRGPNVRRGMLPRYAPRLPAGGRADPARGNGDSTGAAARSSVGPNYGGRRRESTPMSALTNYGQAIAATTTAIQELLASPPIGLQVTARTPHSTRVGVSGPSLNLFLYSDGLISYREESVRHGQSRMIAELHYLVTAYPGDDADTDAASHQAYGTARAAIERHPVLAVPVAPGDTLQVWLTPTPMTVELMSALWLAFASPLQLSFAMMAAFTLDASEGPAMVGTIRDVVSAAGAGKLAVFSGPDDAAKHVGAVSVAQALGKPILEVPLDQIVSAYLVETEGRLAKLFAQPQAEGAVLLITEADSLFGIRPEALDIQDPYADVDVAQVLELLARAPGPVIIAIQDSIGPELADRAAVEVQFPPVEPEPQAPEAPPAP</sequence>
<dbReference type="InterPro" id="IPR003959">
    <property type="entry name" value="ATPase_AAA_core"/>
</dbReference>
<dbReference type="InterPro" id="IPR027417">
    <property type="entry name" value="P-loop_NTPase"/>
</dbReference>
<comment type="caution">
    <text evidence="4">The sequence shown here is derived from an EMBL/GenBank/DDBJ whole genome shotgun (WGS) entry which is preliminary data.</text>
</comment>
<dbReference type="AlphaFoldDB" id="A0A4R8UHP9"/>
<dbReference type="Proteomes" id="UP000297866">
    <property type="component" value="Unassembled WGS sequence"/>
</dbReference>
<evidence type="ECO:0000256" key="1">
    <source>
        <dbReference type="SAM" id="MobiDB-lite"/>
    </source>
</evidence>
<feature type="region of interest" description="Disordered" evidence="1">
    <location>
        <begin position="1"/>
        <end position="69"/>
    </location>
</feature>
<dbReference type="OrthoDB" id="9802352at2"/>
<dbReference type="Pfam" id="PF14065">
    <property type="entry name" value="Pvc16_N"/>
    <property type="match status" value="1"/>
</dbReference>
<dbReference type="SUPFAM" id="SSF52540">
    <property type="entry name" value="P-loop containing nucleoside triphosphate hydrolases"/>
    <property type="match status" value="1"/>
</dbReference>
<name>A0A4R8UHP9_9MICO</name>
<organism evidence="4 5">
    <name type="scientific">Cryobacterium tagatosivorans</name>
    <dbReference type="NCBI Taxonomy" id="1259199"/>
    <lineage>
        <taxon>Bacteria</taxon>
        <taxon>Bacillati</taxon>
        <taxon>Actinomycetota</taxon>
        <taxon>Actinomycetes</taxon>
        <taxon>Micrococcales</taxon>
        <taxon>Microbacteriaceae</taxon>
        <taxon>Cryobacterium</taxon>
    </lineage>
</organism>
<accession>A0A4R8UHP9</accession>
<proteinExistence type="predicted"/>
<dbReference type="Gene3D" id="3.40.50.300">
    <property type="entry name" value="P-loop containing nucleotide triphosphate hydrolases"/>
    <property type="match status" value="1"/>
</dbReference>
<reference evidence="4 5" key="1">
    <citation type="submission" date="2019-03" db="EMBL/GenBank/DDBJ databases">
        <title>Genomics of glacier-inhabiting Cryobacterium strains.</title>
        <authorList>
            <person name="Liu Q."/>
            <person name="Xin Y.-H."/>
        </authorList>
    </citation>
    <scope>NUCLEOTIDE SEQUENCE [LARGE SCALE GENOMIC DNA]</scope>
    <source>
        <strain evidence="4 5">Sr47</strain>
    </source>
</reference>
<dbReference type="Pfam" id="PF00004">
    <property type="entry name" value="AAA"/>
    <property type="match status" value="1"/>
</dbReference>